<dbReference type="GO" id="GO:0102389">
    <property type="term" value="F:polyprenol reductase activity"/>
    <property type="evidence" value="ECO:0007669"/>
    <property type="project" value="UniProtKB-UniRule"/>
</dbReference>
<dbReference type="EMBL" id="JAADJZ010000035">
    <property type="protein sequence ID" value="KAF2865287.1"/>
    <property type="molecule type" value="Genomic_DNA"/>
</dbReference>
<keyword evidence="9" id="KW-1185">Reference proteome</keyword>
<protein>
    <recommendedName>
        <fullName evidence="5">Polyprenal reductase</fullName>
        <ecNumber evidence="5">1.3.1.94</ecNumber>
    </recommendedName>
</protein>
<keyword evidence="4 5" id="KW-0472">Membrane</keyword>
<comment type="function">
    <text evidence="5">Plays a key role in early steps of protein N-linked glycosylation by being involved in the conversion of polyprenol into dolichol. Acts as a polyprenal reductase that mediates the reduction of polyprenal into dolichal in a NADP-dependent mechanism. Dolichols are required for the synthesis of dolichol-linked monosaccharides and the oligosaccharide precursor used for N-glycosylation.</text>
</comment>
<comment type="catalytic activity">
    <reaction evidence="5">
        <text>a di-trans,poly-cis-dolichal + NADP(+) = a di-trans,poly-cis-polyprenal + NADPH + H(+)</text>
        <dbReference type="Rhea" id="RHEA:80727"/>
        <dbReference type="Rhea" id="RHEA-COMP:19536"/>
        <dbReference type="Rhea" id="RHEA-COMP:19537"/>
        <dbReference type="ChEBI" id="CHEBI:15378"/>
        <dbReference type="ChEBI" id="CHEBI:57783"/>
        <dbReference type="ChEBI" id="CHEBI:58349"/>
        <dbReference type="ChEBI" id="CHEBI:231623"/>
        <dbReference type="ChEBI" id="CHEBI:231637"/>
        <dbReference type="EC" id="1.3.1.94"/>
    </reaction>
    <physiologicalReaction direction="right-to-left" evidence="5">
        <dbReference type="Rhea" id="RHEA:80729"/>
    </physiologicalReaction>
</comment>
<evidence type="ECO:0000256" key="1">
    <source>
        <dbReference type="ARBA" id="ARBA00004127"/>
    </source>
</evidence>
<feature type="transmembrane region" description="Helical" evidence="5">
    <location>
        <begin position="12"/>
        <end position="31"/>
    </location>
</feature>
<dbReference type="OrthoDB" id="541710at2759"/>
<feature type="domain" description="3-oxo-5-alpha-steroid 4-dehydrogenase C-terminal" evidence="7">
    <location>
        <begin position="184"/>
        <end position="306"/>
    </location>
</feature>
<accession>A0A7C8I626</accession>
<organism evidence="8 9">
    <name type="scientific">Massariosphaeria phaeospora</name>
    <dbReference type="NCBI Taxonomy" id="100035"/>
    <lineage>
        <taxon>Eukaryota</taxon>
        <taxon>Fungi</taxon>
        <taxon>Dikarya</taxon>
        <taxon>Ascomycota</taxon>
        <taxon>Pezizomycotina</taxon>
        <taxon>Dothideomycetes</taxon>
        <taxon>Pleosporomycetidae</taxon>
        <taxon>Pleosporales</taxon>
        <taxon>Pleosporales incertae sedis</taxon>
        <taxon>Massariosphaeria</taxon>
    </lineage>
</organism>
<evidence type="ECO:0000256" key="3">
    <source>
        <dbReference type="ARBA" id="ARBA00022989"/>
    </source>
</evidence>
<evidence type="ECO:0000256" key="4">
    <source>
        <dbReference type="ARBA" id="ARBA00023136"/>
    </source>
</evidence>
<evidence type="ECO:0000256" key="5">
    <source>
        <dbReference type="RuleBase" id="RU367081"/>
    </source>
</evidence>
<dbReference type="PROSITE" id="PS50244">
    <property type="entry name" value="S5A_REDUCTASE"/>
    <property type="match status" value="1"/>
</dbReference>
<evidence type="ECO:0000256" key="6">
    <source>
        <dbReference type="SAM" id="MobiDB-lite"/>
    </source>
</evidence>
<gene>
    <name evidence="8" type="ORF">BDV95DRAFT_632466</name>
</gene>
<feature type="compositionally biased region" description="Basic and acidic residues" evidence="6">
    <location>
        <begin position="56"/>
        <end position="66"/>
    </location>
</feature>
<dbReference type="InterPro" id="IPR001104">
    <property type="entry name" value="3-oxo-5_a-steroid_4-DH_C"/>
</dbReference>
<feature type="region of interest" description="Disordered" evidence="6">
    <location>
        <begin position="45"/>
        <end position="70"/>
    </location>
</feature>
<dbReference type="EC" id="1.3.1.94" evidence="5"/>
<dbReference type="GO" id="GO:0005789">
    <property type="term" value="C:endoplasmic reticulum membrane"/>
    <property type="evidence" value="ECO:0007669"/>
    <property type="project" value="UniProtKB-SubCell"/>
</dbReference>
<keyword evidence="2 5" id="KW-0812">Transmembrane</keyword>
<dbReference type="GO" id="GO:0160198">
    <property type="term" value="F:polyprenal reductase activity"/>
    <property type="evidence" value="ECO:0007669"/>
    <property type="project" value="UniProtKB-EC"/>
</dbReference>
<feature type="transmembrane region" description="Helical" evidence="5">
    <location>
        <begin position="97"/>
        <end position="115"/>
    </location>
</feature>
<evidence type="ECO:0000313" key="8">
    <source>
        <dbReference type="EMBL" id="KAF2865287.1"/>
    </source>
</evidence>
<evidence type="ECO:0000259" key="7">
    <source>
        <dbReference type="Pfam" id="PF02544"/>
    </source>
</evidence>
<sequence>MPAVPQTALVLRAFYLAASALILVIHVTPALKCRFLPYGSRATAPATDKSTATHHPPREAPPRELSPRTSETRPVALTQLLDYAASLRVPHSWFTHFYVLSVASSLIWGYHVRLYHPTTPAHVQTTWLFMLLQGLRRFLESSTYTSSSKSRMWVGHWLLGFIFYLSVNVAVWVEGVGGTGAQELGDRWMWKAAVLVPAVLTAHGLQHVYHAYLYRLRTQNKGYQLPAHPLFPNLLCPHYTCEIAIYLLLSFLAARPDKIVDWTLLSATVFVAVNLGVTAEGTRDWYVEKFGKDKIEKRRRMIPWIW</sequence>
<name>A0A7C8I626_9PLEO</name>
<comment type="pathway">
    <text evidence="5">Protein modification; protein glycosylation.</text>
</comment>
<evidence type="ECO:0000256" key="2">
    <source>
        <dbReference type="ARBA" id="ARBA00022692"/>
    </source>
</evidence>
<dbReference type="GO" id="GO:0006488">
    <property type="term" value="P:dolichol-linked oligosaccharide biosynthetic process"/>
    <property type="evidence" value="ECO:0007669"/>
    <property type="project" value="UniProtKB-UniRule"/>
</dbReference>
<dbReference type="InterPro" id="IPR039698">
    <property type="entry name" value="Dfg10/SRD5A3"/>
</dbReference>
<reference evidence="8 9" key="1">
    <citation type="submission" date="2020-01" db="EMBL/GenBank/DDBJ databases">
        <authorList>
            <consortium name="DOE Joint Genome Institute"/>
            <person name="Haridas S."/>
            <person name="Albert R."/>
            <person name="Binder M."/>
            <person name="Bloem J."/>
            <person name="Labutti K."/>
            <person name="Salamov A."/>
            <person name="Andreopoulos B."/>
            <person name="Baker S.E."/>
            <person name="Barry K."/>
            <person name="Bills G."/>
            <person name="Bluhm B.H."/>
            <person name="Cannon C."/>
            <person name="Castanera R."/>
            <person name="Culley D.E."/>
            <person name="Daum C."/>
            <person name="Ezra D."/>
            <person name="Gonzalez J.B."/>
            <person name="Henrissat B."/>
            <person name="Kuo A."/>
            <person name="Liang C."/>
            <person name="Lipzen A."/>
            <person name="Lutzoni F."/>
            <person name="Magnuson J."/>
            <person name="Mondo S."/>
            <person name="Nolan M."/>
            <person name="Ohm R."/>
            <person name="Pangilinan J."/>
            <person name="Park H.-J.H."/>
            <person name="Ramirez L."/>
            <person name="Alfaro M."/>
            <person name="Sun H."/>
            <person name="Tritt A."/>
            <person name="Yoshinaga Y."/>
            <person name="Zwiers L.-H.L."/>
            <person name="Turgeon B.G."/>
            <person name="Goodwin S.B."/>
            <person name="Spatafora J.W."/>
            <person name="Crous P.W."/>
            <person name="Grigoriev I.V."/>
        </authorList>
    </citation>
    <scope>NUCLEOTIDE SEQUENCE [LARGE SCALE GENOMIC DNA]</scope>
    <source>
        <strain evidence="8 9">CBS 611.86</strain>
    </source>
</reference>
<comment type="similarity">
    <text evidence="5">Belongs to the steroid 5-alpha reductase family. Polyprenal reductase subfamily.</text>
</comment>
<dbReference type="Pfam" id="PF02544">
    <property type="entry name" value="Steroid_dh"/>
    <property type="match status" value="1"/>
</dbReference>
<dbReference type="GO" id="GO:0003865">
    <property type="term" value="F:3-oxo-5-alpha-steroid 4-dehydrogenase activity"/>
    <property type="evidence" value="ECO:0007669"/>
    <property type="project" value="TreeGrafter"/>
</dbReference>
<evidence type="ECO:0000313" key="9">
    <source>
        <dbReference type="Proteomes" id="UP000481861"/>
    </source>
</evidence>
<dbReference type="GO" id="GO:0016095">
    <property type="term" value="P:polyprenol catabolic process"/>
    <property type="evidence" value="ECO:0007669"/>
    <property type="project" value="UniProtKB-UniRule"/>
</dbReference>
<dbReference type="AlphaFoldDB" id="A0A7C8I626"/>
<comment type="subcellular location">
    <subcellularLocation>
        <location evidence="1">Endomembrane system</location>
        <topology evidence="1">Multi-pass membrane protein</topology>
    </subcellularLocation>
    <subcellularLocation>
        <location evidence="5">Endoplasmic reticulum membrane</location>
    </subcellularLocation>
</comment>
<keyword evidence="5" id="KW-0256">Endoplasmic reticulum</keyword>
<comment type="caution">
    <text evidence="8">The sequence shown here is derived from an EMBL/GenBank/DDBJ whole genome shotgun (WGS) entry which is preliminary data.</text>
</comment>
<feature type="transmembrane region" description="Helical" evidence="5">
    <location>
        <begin position="188"/>
        <end position="209"/>
    </location>
</feature>
<dbReference type="Proteomes" id="UP000481861">
    <property type="component" value="Unassembled WGS sequence"/>
</dbReference>
<dbReference type="UniPathway" id="UPA00378"/>
<dbReference type="PANTHER" id="PTHR14624">
    <property type="entry name" value="DFG10 PROTEIN"/>
    <property type="match status" value="1"/>
</dbReference>
<keyword evidence="5" id="KW-0521">NADP</keyword>
<keyword evidence="5" id="KW-0560">Oxidoreductase</keyword>
<proteinExistence type="inferred from homology"/>
<keyword evidence="3 5" id="KW-1133">Transmembrane helix</keyword>
<feature type="transmembrane region" description="Helical" evidence="5">
    <location>
        <begin position="151"/>
        <end position="173"/>
    </location>
</feature>
<dbReference type="PANTHER" id="PTHR14624:SF0">
    <property type="entry name" value="POLYPRENOL REDUCTASE"/>
    <property type="match status" value="1"/>
</dbReference>